<proteinExistence type="predicted"/>
<accession>A0A377K031</accession>
<protein>
    <submittedName>
        <fullName evidence="1">Transcriptional regulator</fullName>
    </submittedName>
</protein>
<dbReference type="EMBL" id="UGEM01000004">
    <property type="protein sequence ID" value="STP17717.1"/>
    <property type="molecule type" value="Genomic_DNA"/>
</dbReference>
<dbReference type="Pfam" id="PF09695">
    <property type="entry name" value="YtfJ_HI0045"/>
    <property type="match status" value="1"/>
</dbReference>
<evidence type="ECO:0000313" key="2">
    <source>
        <dbReference type="Proteomes" id="UP000254181"/>
    </source>
</evidence>
<dbReference type="InterPro" id="IPR006513">
    <property type="entry name" value="YtfJ_HI0045"/>
</dbReference>
<evidence type="ECO:0000313" key="1">
    <source>
        <dbReference type="EMBL" id="STP17717.1"/>
    </source>
</evidence>
<name>A0A377K031_ECOLX</name>
<sequence length="83" mass="9283">MMPSLVLAILSLAKSKKNKRRYPWAQFVIDGNGLGRVAWRLPEQSSTILVLNKTGQIQWAKDGSLTPEEVDHVIALAQKLINE</sequence>
<organism evidence="1 2">
    <name type="scientific">Escherichia coli</name>
    <dbReference type="NCBI Taxonomy" id="562"/>
    <lineage>
        <taxon>Bacteria</taxon>
        <taxon>Pseudomonadati</taxon>
        <taxon>Pseudomonadota</taxon>
        <taxon>Gammaproteobacteria</taxon>
        <taxon>Enterobacterales</taxon>
        <taxon>Enterobacteriaceae</taxon>
        <taxon>Escherichia</taxon>
    </lineage>
</organism>
<dbReference type="AlphaFoldDB" id="A0A377K031"/>
<gene>
    <name evidence="1" type="primary">ytfJ_2</name>
    <name evidence="1" type="ORF">NCTC9075_01147</name>
</gene>
<reference evidence="1 2" key="1">
    <citation type="submission" date="2018-06" db="EMBL/GenBank/DDBJ databases">
        <authorList>
            <consortium name="Pathogen Informatics"/>
            <person name="Doyle S."/>
        </authorList>
    </citation>
    <scope>NUCLEOTIDE SEQUENCE [LARGE SCALE GENOMIC DNA]</scope>
    <source>
        <strain evidence="1 2">NCTC9075</strain>
    </source>
</reference>
<dbReference type="Proteomes" id="UP000254181">
    <property type="component" value="Unassembled WGS sequence"/>
</dbReference>